<proteinExistence type="predicted"/>
<feature type="non-terminal residue" evidence="1">
    <location>
        <position position="25"/>
    </location>
</feature>
<gene>
    <name evidence="1" type="ORF">METZ01_LOCUS265871</name>
</gene>
<organism evidence="1">
    <name type="scientific">marine metagenome</name>
    <dbReference type="NCBI Taxonomy" id="408172"/>
    <lineage>
        <taxon>unclassified sequences</taxon>
        <taxon>metagenomes</taxon>
        <taxon>ecological metagenomes</taxon>
    </lineage>
</organism>
<sequence>MDKSGSLESRLDYLEARIEIGDLVA</sequence>
<reference evidence="1" key="1">
    <citation type="submission" date="2018-05" db="EMBL/GenBank/DDBJ databases">
        <authorList>
            <person name="Lanie J.A."/>
            <person name="Ng W.-L."/>
            <person name="Kazmierczak K.M."/>
            <person name="Andrzejewski T.M."/>
            <person name="Davidsen T.M."/>
            <person name="Wayne K.J."/>
            <person name="Tettelin H."/>
            <person name="Glass J.I."/>
            <person name="Rusch D."/>
            <person name="Podicherti R."/>
            <person name="Tsui H.-C.T."/>
            <person name="Winkler M.E."/>
        </authorList>
    </citation>
    <scope>NUCLEOTIDE SEQUENCE</scope>
</reference>
<dbReference type="AlphaFoldDB" id="A0A382JPN9"/>
<evidence type="ECO:0000313" key="1">
    <source>
        <dbReference type="EMBL" id="SVC13017.1"/>
    </source>
</evidence>
<protein>
    <submittedName>
        <fullName evidence="1">Uncharacterized protein</fullName>
    </submittedName>
</protein>
<accession>A0A382JPN9</accession>
<name>A0A382JPN9_9ZZZZ</name>
<dbReference type="EMBL" id="UINC01075134">
    <property type="protein sequence ID" value="SVC13017.1"/>
    <property type="molecule type" value="Genomic_DNA"/>
</dbReference>